<keyword evidence="6 11" id="KW-0479">Metal-binding</keyword>
<feature type="binding site" evidence="11">
    <location>
        <position position="144"/>
    </location>
    <ligand>
        <name>Mg(2+)</name>
        <dbReference type="ChEBI" id="CHEBI:18420"/>
    </ligand>
</feature>
<dbReference type="Gene3D" id="3.30.1490.80">
    <property type="match status" value="1"/>
</dbReference>
<dbReference type="GO" id="GO:0005829">
    <property type="term" value="C:cytosol"/>
    <property type="evidence" value="ECO:0007669"/>
    <property type="project" value="TreeGrafter"/>
</dbReference>
<evidence type="ECO:0000256" key="1">
    <source>
        <dbReference type="ARBA" id="ARBA00004965"/>
    </source>
</evidence>
<feature type="binding site" evidence="10">
    <location>
        <position position="126"/>
    </location>
    <ligand>
        <name>substrate</name>
    </ligand>
</feature>
<dbReference type="Pfam" id="PF03917">
    <property type="entry name" value="GSH_synth_ATP"/>
    <property type="match status" value="1"/>
</dbReference>
<dbReference type="Gene3D" id="3.30.470.20">
    <property type="entry name" value="ATP-grasp fold, B domain"/>
    <property type="match status" value="1"/>
</dbReference>
<evidence type="ECO:0000256" key="9">
    <source>
        <dbReference type="ARBA" id="ARBA00022842"/>
    </source>
</evidence>
<dbReference type="NCBIfam" id="TIGR01986">
    <property type="entry name" value="glut_syn_euk"/>
    <property type="match status" value="1"/>
</dbReference>
<dbReference type="Gene3D" id="1.10.1080.10">
    <property type="entry name" value="Glutathione Synthetase, Chain A, domain 3"/>
    <property type="match status" value="1"/>
</dbReference>
<evidence type="ECO:0000256" key="2">
    <source>
        <dbReference type="ARBA" id="ARBA00010385"/>
    </source>
</evidence>
<dbReference type="InterPro" id="IPR004887">
    <property type="entry name" value="GSH_synth_subst-bd"/>
</dbReference>
<dbReference type="PIRSF" id="PIRSF001558">
    <property type="entry name" value="GSHase"/>
    <property type="match status" value="1"/>
</dbReference>
<dbReference type="EC" id="6.3.2.3" evidence="3"/>
<evidence type="ECO:0000256" key="4">
    <source>
        <dbReference type="ARBA" id="ARBA00022598"/>
    </source>
</evidence>
<feature type="domain" description="Glutathione synthase substrate-binding" evidence="12">
    <location>
        <begin position="202"/>
        <end position="301"/>
    </location>
</feature>
<dbReference type="Proteomes" id="UP000708148">
    <property type="component" value="Unassembled WGS sequence"/>
</dbReference>
<feature type="binding site" evidence="10">
    <location>
        <begin position="363"/>
        <end position="372"/>
    </location>
    <ligand>
        <name>ATP</name>
        <dbReference type="ChEBI" id="CHEBI:30616"/>
    </ligand>
</feature>
<dbReference type="PANTHER" id="PTHR11130">
    <property type="entry name" value="GLUTATHIONE SYNTHETASE"/>
    <property type="match status" value="1"/>
</dbReference>
<dbReference type="InterPro" id="IPR014049">
    <property type="entry name" value="Glutathione_synthase_N_euk"/>
</dbReference>
<comment type="similarity">
    <text evidence="2">Belongs to the eukaryotic GSH synthase family.</text>
</comment>
<comment type="cofactor">
    <cofactor evidence="11">
        <name>Mg(2+)</name>
        <dbReference type="ChEBI" id="CHEBI:18420"/>
    </cofactor>
    <text evidence="11">Binds 1 Mg(2+) ion per subunit.</text>
</comment>
<keyword evidence="9 11" id="KW-0460">Magnesium</keyword>
<evidence type="ECO:0000256" key="5">
    <source>
        <dbReference type="ARBA" id="ARBA00022684"/>
    </source>
</evidence>
<dbReference type="InterPro" id="IPR014709">
    <property type="entry name" value="Glutathione_synthase_C_euk"/>
</dbReference>
<organism evidence="13 14">
    <name type="scientific">Ostreobium quekettii</name>
    <dbReference type="NCBI Taxonomy" id="121088"/>
    <lineage>
        <taxon>Eukaryota</taxon>
        <taxon>Viridiplantae</taxon>
        <taxon>Chlorophyta</taxon>
        <taxon>core chlorophytes</taxon>
        <taxon>Ulvophyceae</taxon>
        <taxon>TCBD clade</taxon>
        <taxon>Bryopsidales</taxon>
        <taxon>Ostreobineae</taxon>
        <taxon>Ostreobiaceae</taxon>
        <taxon>Ostreobium</taxon>
    </lineage>
</organism>
<keyword evidence="14" id="KW-1185">Reference proteome</keyword>
<dbReference type="InterPro" id="IPR016185">
    <property type="entry name" value="PreATP-grasp_dom_sf"/>
</dbReference>
<protein>
    <recommendedName>
        <fullName evidence="3">glutathione synthase</fullName>
        <ecNumber evidence="3">6.3.2.3</ecNumber>
    </recommendedName>
</protein>
<feature type="binding site" evidence="10">
    <location>
        <position position="217"/>
    </location>
    <ligand>
        <name>substrate</name>
    </ligand>
</feature>
<evidence type="ECO:0000256" key="3">
    <source>
        <dbReference type="ARBA" id="ARBA00012214"/>
    </source>
</evidence>
<keyword evidence="8 10" id="KW-0067">ATP-binding</keyword>
<gene>
    <name evidence="13" type="ORF">OSTQU699_LOCUS7578</name>
</gene>
<feature type="binding site" evidence="11">
    <location>
        <position position="367"/>
    </location>
    <ligand>
        <name>Mg(2+)</name>
        <dbReference type="ChEBI" id="CHEBI:18420"/>
    </ligand>
</feature>
<accession>A0A8S1J517</accession>
<feature type="binding site" evidence="10">
    <location>
        <position position="142"/>
    </location>
    <ligand>
        <name>ATP</name>
        <dbReference type="ChEBI" id="CHEBI:30616"/>
    </ligand>
</feature>
<reference evidence="13" key="1">
    <citation type="submission" date="2020-12" db="EMBL/GenBank/DDBJ databases">
        <authorList>
            <person name="Iha C."/>
        </authorList>
    </citation>
    <scope>NUCLEOTIDE SEQUENCE</scope>
</reference>
<feature type="binding site" evidence="10">
    <location>
        <position position="374"/>
    </location>
    <ligand>
        <name>ATP</name>
        <dbReference type="ChEBI" id="CHEBI:30616"/>
    </ligand>
</feature>
<keyword evidence="4" id="KW-0436">Ligase</keyword>
<evidence type="ECO:0000313" key="14">
    <source>
        <dbReference type="Proteomes" id="UP000708148"/>
    </source>
</evidence>
<proteinExistence type="inferred from homology"/>
<evidence type="ECO:0000256" key="11">
    <source>
        <dbReference type="PIRSR" id="PIRSR001558-2"/>
    </source>
</evidence>
<dbReference type="Gene3D" id="3.40.50.1760">
    <property type="entry name" value="Glutathione synthase, substrate-binding domain superfamily, eukaryotic"/>
    <property type="match status" value="1"/>
</dbReference>
<evidence type="ECO:0000313" key="13">
    <source>
        <dbReference type="EMBL" id="CAD7702221.1"/>
    </source>
</evidence>
<dbReference type="EMBL" id="CAJHUC010001744">
    <property type="protein sequence ID" value="CAD7702221.1"/>
    <property type="molecule type" value="Genomic_DNA"/>
</dbReference>
<comment type="caution">
    <text evidence="13">The sequence shown here is derived from an EMBL/GenBank/DDBJ whole genome shotgun (WGS) entry which is preliminary data.</text>
</comment>
<keyword evidence="7 10" id="KW-0547">Nucleotide-binding</keyword>
<sequence>MAGEEKAVESVRSAEELAQDSIAWATQHGLVMRLGGDSPQAAVIHAPMTLLPTPFPKEPFVQAVEVMPILNRLVDAVSRDSAFLKSVLSSAAQYDDFTANLLELNDATMASSRQTDSSEVVVGVHRSDYMLDEPSGKLLQVELNTIASSFGSLGSIVSQLHAHNTAQQAGMGPDGVPANAALAECVIALATAYNAVDLEHSVVLMVVESDEQNYYDQQWIASQLWDVYSIRTVRKTLADIASEGNLDDSGNLRCGDHCVAVAYFRSGYSPDHYPTSRQWDGRRLIESSTAAKCPTVAYHLAGTKKVQQQLARPGVLEQFLEEEDAFHVRKFFAGLWGLEDLSDPETQRTVQEAISHPEKFVLKPQREGGGNNLY</sequence>
<evidence type="ECO:0000256" key="6">
    <source>
        <dbReference type="ARBA" id="ARBA00022723"/>
    </source>
</evidence>
<feature type="binding site" evidence="11">
    <location>
        <position position="142"/>
    </location>
    <ligand>
        <name>Mg(2+)</name>
        <dbReference type="ChEBI" id="CHEBI:18420"/>
    </ligand>
</feature>
<feature type="non-terminal residue" evidence="13">
    <location>
        <position position="374"/>
    </location>
</feature>
<dbReference type="Pfam" id="PF03199">
    <property type="entry name" value="GSH_synthase"/>
    <property type="match status" value="1"/>
</dbReference>
<dbReference type="GO" id="GO:0046872">
    <property type="term" value="F:metal ion binding"/>
    <property type="evidence" value="ECO:0007669"/>
    <property type="project" value="UniProtKB-KW"/>
</dbReference>
<dbReference type="PANTHER" id="PTHR11130:SF0">
    <property type="entry name" value="GLUTATHIONE SYNTHETASE"/>
    <property type="match status" value="1"/>
</dbReference>
<dbReference type="OrthoDB" id="2020073at2759"/>
<dbReference type="Gene3D" id="3.30.1490.50">
    <property type="match status" value="1"/>
</dbReference>
<feature type="binding site" evidence="10">
    <location>
        <position position="304"/>
    </location>
    <ligand>
        <name>ATP</name>
        <dbReference type="ChEBI" id="CHEBI:30616"/>
    </ligand>
</feature>
<name>A0A8S1J517_9CHLO</name>
<dbReference type="GO" id="GO:0004363">
    <property type="term" value="F:glutathione synthase activity"/>
    <property type="evidence" value="ECO:0007669"/>
    <property type="project" value="UniProtKB-EC"/>
</dbReference>
<evidence type="ECO:0000256" key="7">
    <source>
        <dbReference type="ARBA" id="ARBA00022741"/>
    </source>
</evidence>
<evidence type="ECO:0000259" key="12">
    <source>
        <dbReference type="Pfam" id="PF03199"/>
    </source>
</evidence>
<comment type="pathway">
    <text evidence="1">Sulfur metabolism; glutathione biosynthesis; glutathione from L-cysteine and L-glutamate: step 2/2.</text>
</comment>
<dbReference type="InterPro" id="IPR014042">
    <property type="entry name" value="Glutathione_synthase_a-hlx"/>
</dbReference>
<dbReference type="AlphaFoldDB" id="A0A8S1J517"/>
<dbReference type="SUPFAM" id="SSF56059">
    <property type="entry name" value="Glutathione synthetase ATP-binding domain-like"/>
    <property type="match status" value="1"/>
</dbReference>
<evidence type="ECO:0000256" key="8">
    <source>
        <dbReference type="ARBA" id="ARBA00022840"/>
    </source>
</evidence>
<dbReference type="InterPro" id="IPR037013">
    <property type="entry name" value="GSH-S_sub-bd_sf"/>
</dbReference>
<dbReference type="GO" id="GO:0005524">
    <property type="term" value="F:ATP binding"/>
    <property type="evidence" value="ECO:0007669"/>
    <property type="project" value="UniProtKB-KW"/>
</dbReference>
<keyword evidence="5" id="KW-0317">Glutathione biosynthesis</keyword>
<evidence type="ECO:0000256" key="10">
    <source>
        <dbReference type="PIRSR" id="PIRSR001558-1"/>
    </source>
</evidence>
<dbReference type="InterPro" id="IPR005615">
    <property type="entry name" value="Glutathione_synthase"/>
</dbReference>
<dbReference type="GO" id="GO:0043295">
    <property type="term" value="F:glutathione binding"/>
    <property type="evidence" value="ECO:0007669"/>
    <property type="project" value="TreeGrafter"/>
</dbReference>
<dbReference type="SUPFAM" id="SSF52440">
    <property type="entry name" value="PreATP-grasp domain"/>
    <property type="match status" value="1"/>
</dbReference>